<dbReference type="GO" id="GO:0005783">
    <property type="term" value="C:endoplasmic reticulum"/>
    <property type="evidence" value="ECO:0007669"/>
    <property type="project" value="TreeGrafter"/>
</dbReference>
<dbReference type="OMA" id="TKGQPDP"/>
<evidence type="ECO:0000313" key="5">
    <source>
        <dbReference type="Proteomes" id="UP000000689"/>
    </source>
</evidence>
<evidence type="ECO:0000313" key="4">
    <source>
        <dbReference type="EMBL" id="CCD26406.1"/>
    </source>
</evidence>
<reference evidence="4 5" key="1">
    <citation type="journal article" date="2011" name="Proc. Natl. Acad. Sci. U.S.A.">
        <title>Evolutionary erosion of yeast sex chromosomes by mating-type switching accidents.</title>
        <authorList>
            <person name="Gordon J.L."/>
            <person name="Armisen D."/>
            <person name="Proux-Wera E."/>
            <person name="Oheigeartaigh S.S."/>
            <person name="Byrne K.P."/>
            <person name="Wolfe K.H."/>
        </authorList>
    </citation>
    <scope>NUCLEOTIDE SEQUENCE [LARGE SCALE GENOMIC DNA]</scope>
    <source>
        <strain evidence="5">ATCC 10597 / BCRC 20456 / CBS 421 / NBRC 0211 / NRRL Y-12639</strain>
    </source>
</reference>
<dbReference type="GO" id="GO:0043048">
    <property type="term" value="P:dolichyl monophosphate biosynthetic process"/>
    <property type="evidence" value="ECO:0007669"/>
    <property type="project" value="EnsemblFungi"/>
</dbReference>
<dbReference type="PANTHER" id="PTHR10291:SF2">
    <property type="entry name" value="DEHYDRODOLICHYL DIPHOSPHATE SYNTHASE COMPLEX SUBUNIT SRT1"/>
    <property type="match status" value="1"/>
</dbReference>
<dbReference type="GO" id="GO:0045547">
    <property type="term" value="F:ditrans,polycis-polyprenyl diphosphate synthase [(2E,6E)-farnesyl diphosphate specific] activity"/>
    <property type="evidence" value="ECO:0007669"/>
    <property type="project" value="EnsemblFungi"/>
</dbReference>
<proteinExistence type="inferred from homology"/>
<organism evidence="4 5">
    <name type="scientific">Naumovozyma dairenensis (strain ATCC 10597 / BCRC 20456 / CBS 421 / NBRC 0211 / NRRL Y-12639)</name>
    <name type="common">Saccharomyces dairenensis</name>
    <dbReference type="NCBI Taxonomy" id="1071378"/>
    <lineage>
        <taxon>Eukaryota</taxon>
        <taxon>Fungi</taxon>
        <taxon>Dikarya</taxon>
        <taxon>Ascomycota</taxon>
        <taxon>Saccharomycotina</taxon>
        <taxon>Saccharomycetes</taxon>
        <taxon>Saccharomycetales</taxon>
        <taxon>Saccharomycetaceae</taxon>
        <taxon>Naumovozyma</taxon>
    </lineage>
</organism>
<dbReference type="InterPro" id="IPR036424">
    <property type="entry name" value="UPP_synth-like_sf"/>
</dbReference>
<dbReference type="GO" id="GO:0016094">
    <property type="term" value="P:polyprenol biosynthetic process"/>
    <property type="evidence" value="ECO:0007669"/>
    <property type="project" value="TreeGrafter"/>
</dbReference>
<keyword evidence="3" id="KW-0472">Membrane</keyword>
<dbReference type="SUPFAM" id="SSF64005">
    <property type="entry name" value="Undecaprenyl diphosphate synthase"/>
    <property type="match status" value="1"/>
</dbReference>
<dbReference type="Gene3D" id="3.40.1180.10">
    <property type="entry name" value="Decaprenyl diphosphate synthase-like"/>
    <property type="match status" value="1"/>
</dbReference>
<dbReference type="AlphaFoldDB" id="G0WF45"/>
<evidence type="ECO:0000256" key="2">
    <source>
        <dbReference type="ARBA" id="ARBA00022842"/>
    </source>
</evidence>
<dbReference type="eggNOG" id="KOG1602">
    <property type="taxonomic scope" value="Eukaryota"/>
</dbReference>
<keyword evidence="1 3" id="KW-0808">Transferase</keyword>
<dbReference type="NCBIfam" id="TIGR00055">
    <property type="entry name" value="uppS"/>
    <property type="match status" value="1"/>
</dbReference>
<dbReference type="RefSeq" id="XP_003671649.1">
    <property type="nucleotide sequence ID" value="XM_003671601.1"/>
</dbReference>
<comment type="similarity">
    <text evidence="3">Belongs to the UPP synthase family.</text>
</comment>
<name>G0WF45_NAUDC</name>
<dbReference type="OrthoDB" id="4173905at2759"/>
<keyword evidence="3" id="KW-0812">Transmembrane</keyword>
<evidence type="ECO:0000256" key="3">
    <source>
        <dbReference type="RuleBase" id="RU363018"/>
    </source>
</evidence>
<dbReference type="PROSITE" id="PS01066">
    <property type="entry name" value="UPP_SYNTHASE"/>
    <property type="match status" value="1"/>
</dbReference>
<evidence type="ECO:0000256" key="1">
    <source>
        <dbReference type="ARBA" id="ARBA00022679"/>
    </source>
</evidence>
<dbReference type="STRING" id="1071378.G0WF45"/>
<keyword evidence="2" id="KW-0460">Magnesium</keyword>
<dbReference type="GO" id="GO:0005811">
    <property type="term" value="C:lipid droplet"/>
    <property type="evidence" value="ECO:0007669"/>
    <property type="project" value="EnsemblFungi"/>
</dbReference>
<dbReference type="KEGG" id="ndi:NDAI_0H02320"/>
<protein>
    <recommendedName>
        <fullName evidence="3">Alkyl transferase</fullName>
        <ecNumber evidence="3">2.5.1.-</ecNumber>
    </recommendedName>
</protein>
<dbReference type="InterPro" id="IPR001441">
    <property type="entry name" value="UPP_synth-like"/>
</dbReference>
<gene>
    <name evidence="4" type="primary">NDAI0H02320</name>
    <name evidence="4" type="ordered locus">NDAI_0H02320</name>
</gene>
<dbReference type="FunFam" id="3.40.1180.10:FF:000005">
    <property type="entry name" value="Alkyl transferase"/>
    <property type="match status" value="1"/>
</dbReference>
<dbReference type="CDD" id="cd00475">
    <property type="entry name" value="Cis_IPPS"/>
    <property type="match status" value="1"/>
</dbReference>
<dbReference type="PANTHER" id="PTHR10291">
    <property type="entry name" value="DEHYDRODOLICHYL DIPHOSPHATE SYNTHASE FAMILY MEMBER"/>
    <property type="match status" value="1"/>
</dbReference>
<dbReference type="GeneID" id="11495937"/>
<dbReference type="Proteomes" id="UP000000689">
    <property type="component" value="Chromosome 8"/>
</dbReference>
<dbReference type="InterPro" id="IPR018520">
    <property type="entry name" value="UPP_synth-like_CS"/>
</dbReference>
<feature type="transmembrane region" description="Helical" evidence="3">
    <location>
        <begin position="272"/>
        <end position="290"/>
    </location>
</feature>
<dbReference type="GO" id="GO:1904423">
    <property type="term" value="C:dehydrodolichyl diphosphate synthase complex"/>
    <property type="evidence" value="ECO:0007669"/>
    <property type="project" value="EnsemblFungi"/>
</dbReference>
<dbReference type="GO" id="GO:0016020">
    <property type="term" value="C:membrane"/>
    <property type="evidence" value="ECO:0007669"/>
    <property type="project" value="TreeGrafter"/>
</dbReference>
<dbReference type="Pfam" id="PF01255">
    <property type="entry name" value="Prenyltransf"/>
    <property type="match status" value="1"/>
</dbReference>
<keyword evidence="3" id="KW-1133">Transmembrane helix</keyword>
<accession>G0WF45</accession>
<dbReference type="HOGENOM" id="CLU_038505_0_0_1"/>
<keyword evidence="5" id="KW-1185">Reference proteome</keyword>
<dbReference type="EC" id="2.5.1.-" evidence="3"/>
<sequence>MFLNAIEAQIKWGIMLFQEIIHQVGTLIRLSFHQMFDWIFGLTLINTAYKKIQSFLINILSMAPVPEHVSFIMDGNRRYAKSRNLPLKKGHEAGGITLLTLVYICKKIGVKCVSAYAFSIENFNRSKEEVDTLMNLFAIKLDEFARRANDYKDPLYGSKLKIVGDKDMLSEELREKIKKVEEITKNGDDFTFFVCFPYTSRNEIFHTMKNSVESYVKDANPITLSSFSRNMFFDKYSNRCDLLIRTSGHNRFSDYMLWQSHENATIEFHDKLWPNFGFFLMYLIILRWSFFSTIQRFNQNGGPLGKGLLRRFHVFHLRKDSFINVDSFPEPPISVSITGEAN</sequence>
<dbReference type="EMBL" id="HE580274">
    <property type="protein sequence ID" value="CCD26406.1"/>
    <property type="molecule type" value="Genomic_DNA"/>
</dbReference>